<keyword evidence="1" id="KW-0472">Membrane</keyword>
<dbReference type="EMBL" id="JAODUP010000342">
    <property type="protein sequence ID" value="KAK2152016.1"/>
    <property type="molecule type" value="Genomic_DNA"/>
</dbReference>
<organism evidence="2 3">
    <name type="scientific">Paralvinella palmiformis</name>
    <dbReference type="NCBI Taxonomy" id="53620"/>
    <lineage>
        <taxon>Eukaryota</taxon>
        <taxon>Metazoa</taxon>
        <taxon>Spiralia</taxon>
        <taxon>Lophotrochozoa</taxon>
        <taxon>Annelida</taxon>
        <taxon>Polychaeta</taxon>
        <taxon>Sedentaria</taxon>
        <taxon>Canalipalpata</taxon>
        <taxon>Terebellida</taxon>
        <taxon>Terebelliformia</taxon>
        <taxon>Alvinellidae</taxon>
        <taxon>Paralvinella</taxon>
    </lineage>
</organism>
<dbReference type="Proteomes" id="UP001208570">
    <property type="component" value="Unassembled WGS sequence"/>
</dbReference>
<evidence type="ECO:0000313" key="3">
    <source>
        <dbReference type="Proteomes" id="UP001208570"/>
    </source>
</evidence>
<keyword evidence="1" id="KW-1133">Transmembrane helix</keyword>
<accession>A0AAD9JG35</accession>
<sequence length="358" mass="42396">MVISAIDNKHFKLLYGFMRSCQCHRIVLLVVALLLMVVIINLLPVGSDRPLHMGKPERYDDEVDFRIIVLAYNRPKSLQKCLEHLAELDTLGDRVAVEIWIDRSRDGTFDTRTWDVAEDFRIGERSSGLAHVRVHVQRNHSYIIGQWVNTWRPHENRRELAVILEDDVDLSPCAYKWLKAVNGRFGSWPEVAGYTLQSENVNYVRENYYTPLTGPQTDPVFLYQLIGTWGFSPHPEHWRRFQDWFHLVWDDPNFRPYVPGTELNVWYRNYERRGLTYSMWEMFFVYYCHINDLYIVYSNLRAYTGRGDVFLDVHRQEPGLHATSRSRNEDTSSFLMKTWNPDYVKFPDTVTKYTLLDK</sequence>
<dbReference type="InterPro" id="IPR029044">
    <property type="entry name" value="Nucleotide-diphossugar_trans"/>
</dbReference>
<protein>
    <submittedName>
        <fullName evidence="2">Uncharacterized protein</fullName>
    </submittedName>
</protein>
<dbReference type="SUPFAM" id="SSF53448">
    <property type="entry name" value="Nucleotide-diphospho-sugar transferases"/>
    <property type="match status" value="1"/>
</dbReference>
<evidence type="ECO:0000256" key="1">
    <source>
        <dbReference type="SAM" id="Phobius"/>
    </source>
</evidence>
<keyword evidence="3" id="KW-1185">Reference proteome</keyword>
<evidence type="ECO:0000313" key="2">
    <source>
        <dbReference type="EMBL" id="KAK2152016.1"/>
    </source>
</evidence>
<gene>
    <name evidence="2" type="ORF">LSH36_342g04015</name>
</gene>
<dbReference type="AlphaFoldDB" id="A0AAD9JG35"/>
<name>A0AAD9JG35_9ANNE</name>
<dbReference type="PANTHER" id="PTHR33604:SF3">
    <property type="entry name" value="OSJNBA0004B13.7 PROTEIN"/>
    <property type="match status" value="1"/>
</dbReference>
<comment type="caution">
    <text evidence="2">The sequence shown here is derived from an EMBL/GenBank/DDBJ whole genome shotgun (WGS) entry which is preliminary data.</text>
</comment>
<keyword evidence="1" id="KW-0812">Transmembrane</keyword>
<reference evidence="2" key="1">
    <citation type="journal article" date="2023" name="Mol. Biol. Evol.">
        <title>Third-Generation Sequencing Reveals the Adaptive Role of the Epigenome in Three Deep-Sea Polychaetes.</title>
        <authorList>
            <person name="Perez M."/>
            <person name="Aroh O."/>
            <person name="Sun Y."/>
            <person name="Lan Y."/>
            <person name="Juniper S.K."/>
            <person name="Young C.R."/>
            <person name="Angers B."/>
            <person name="Qian P.Y."/>
        </authorList>
    </citation>
    <scope>NUCLEOTIDE SEQUENCE</scope>
    <source>
        <strain evidence="2">P08H-3</strain>
    </source>
</reference>
<dbReference type="CDD" id="cd00761">
    <property type="entry name" value="Glyco_tranf_GTA_type"/>
    <property type="match status" value="1"/>
</dbReference>
<proteinExistence type="predicted"/>
<dbReference type="Gene3D" id="3.90.550.10">
    <property type="entry name" value="Spore Coat Polysaccharide Biosynthesis Protein SpsA, Chain A"/>
    <property type="match status" value="1"/>
</dbReference>
<dbReference type="PANTHER" id="PTHR33604">
    <property type="entry name" value="OSJNBA0004B13.7 PROTEIN"/>
    <property type="match status" value="1"/>
</dbReference>
<feature type="transmembrane region" description="Helical" evidence="1">
    <location>
        <begin position="26"/>
        <end position="46"/>
    </location>
</feature>